<sequence length="190" mass="20759">MIYSIALSAATALMAAVATPTTQECMWEAPGRARVTVTYYKRGELYLRYNDVRVEILDRDGVIAASPDSRHGRYWFIFARDSAGELIAEDDYVPPVVSLSPKESKAKTALPTGARQLAAGTVLNERINWDSSLLPGQQWKVDERYSICPANGLWARDRDEALTDVIPISIAKCLILDARVVVGADGAGGN</sequence>
<evidence type="ECO:0000256" key="1">
    <source>
        <dbReference type="SAM" id="SignalP"/>
    </source>
</evidence>
<dbReference type="EMBL" id="SNZH01000028">
    <property type="protein sequence ID" value="TDR36610.1"/>
    <property type="molecule type" value="Genomic_DNA"/>
</dbReference>
<proteinExistence type="predicted"/>
<evidence type="ECO:0000313" key="3">
    <source>
        <dbReference type="Proteomes" id="UP000295293"/>
    </source>
</evidence>
<feature type="signal peptide" evidence="1">
    <location>
        <begin position="1"/>
        <end position="18"/>
    </location>
</feature>
<accession>A0A4V3DKY5</accession>
<dbReference type="Proteomes" id="UP000295293">
    <property type="component" value="Unassembled WGS sequence"/>
</dbReference>
<name>A0A4V3DKY5_9GAMM</name>
<feature type="chain" id="PRO_5020428644" evidence="1">
    <location>
        <begin position="19"/>
        <end position="190"/>
    </location>
</feature>
<keyword evidence="3" id="KW-1185">Reference proteome</keyword>
<reference evidence="2 3" key="1">
    <citation type="submission" date="2019-03" db="EMBL/GenBank/DDBJ databases">
        <title>Genomic Encyclopedia of Type Strains, Phase IV (KMG-IV): sequencing the most valuable type-strain genomes for metagenomic binning, comparative biology and taxonomic classification.</title>
        <authorList>
            <person name="Goeker M."/>
        </authorList>
    </citation>
    <scope>NUCLEOTIDE SEQUENCE [LARGE SCALE GENOMIC DNA]</scope>
    <source>
        <strain evidence="2 3">DSM 21667</strain>
    </source>
</reference>
<protein>
    <submittedName>
        <fullName evidence="2">Uncharacterized protein</fullName>
    </submittedName>
</protein>
<comment type="caution">
    <text evidence="2">The sequence shown here is derived from an EMBL/GenBank/DDBJ whole genome shotgun (WGS) entry which is preliminary data.</text>
</comment>
<keyword evidence="1" id="KW-0732">Signal</keyword>
<gene>
    <name evidence="2" type="ORF">DFR29_12831</name>
</gene>
<organism evidence="2 3">
    <name type="scientific">Tahibacter aquaticus</name>
    <dbReference type="NCBI Taxonomy" id="520092"/>
    <lineage>
        <taxon>Bacteria</taxon>
        <taxon>Pseudomonadati</taxon>
        <taxon>Pseudomonadota</taxon>
        <taxon>Gammaproteobacteria</taxon>
        <taxon>Lysobacterales</taxon>
        <taxon>Rhodanobacteraceae</taxon>
        <taxon>Tahibacter</taxon>
    </lineage>
</organism>
<dbReference type="RefSeq" id="WP_133821896.1">
    <property type="nucleotide sequence ID" value="NZ_SNZH01000028.1"/>
</dbReference>
<dbReference type="AlphaFoldDB" id="A0A4V3DKY5"/>
<evidence type="ECO:0000313" key="2">
    <source>
        <dbReference type="EMBL" id="TDR36610.1"/>
    </source>
</evidence>